<name>A0A6N2SN04_9FIRM</name>
<accession>A0A6N2SN04</accession>
<dbReference type="EMBL" id="CACRSW010000012">
    <property type="protein sequence ID" value="VYS94474.1"/>
    <property type="molecule type" value="Genomic_DNA"/>
</dbReference>
<sequence>MKTKNINTAEYYCLQGENQFFDRKSRIGVKTG</sequence>
<reference evidence="1" key="1">
    <citation type="submission" date="2019-11" db="EMBL/GenBank/DDBJ databases">
        <authorList>
            <person name="Feng L."/>
        </authorList>
    </citation>
    <scope>NUCLEOTIDE SEQUENCE</scope>
    <source>
        <strain evidence="1">AvaginalisLFYP127</strain>
    </source>
</reference>
<gene>
    <name evidence="1" type="ORF">AVLFYP127_00320</name>
</gene>
<evidence type="ECO:0000313" key="1">
    <source>
        <dbReference type="EMBL" id="VYS94474.1"/>
    </source>
</evidence>
<organism evidence="1">
    <name type="scientific">Anaerococcus vaginalis</name>
    <dbReference type="NCBI Taxonomy" id="33037"/>
    <lineage>
        <taxon>Bacteria</taxon>
        <taxon>Bacillati</taxon>
        <taxon>Bacillota</taxon>
        <taxon>Tissierellia</taxon>
        <taxon>Tissierellales</taxon>
        <taxon>Peptoniphilaceae</taxon>
        <taxon>Anaerococcus</taxon>
    </lineage>
</organism>
<dbReference type="AlphaFoldDB" id="A0A6N2SN04"/>
<proteinExistence type="predicted"/>
<protein>
    <submittedName>
        <fullName evidence="1">Uncharacterized protein</fullName>
    </submittedName>
</protein>